<sequence length="219" mass="24805">MSANYNWQAVHPVYGVPISVVQATEQPAIRCDIRQRHNLPSRSWAVHISTWVNTNYFLWSLCAGLAGYRSDEEWTNTFETHYRKTWDEIQARVQEIDGPYRFGVPIPMPPVMKAVVIHHPESGPAEMFTVCPEARPSYLIPQITSISPDAVWGLLRFVAERQSVVPDIFDVVLDISSPALSCSVDTQKDHSVARKRVSQSESKDDVVDTFFRFGNGDQV</sequence>
<gene>
    <name evidence="1" type="ORF">PCAMFM013_S015g000269</name>
</gene>
<name>A0A0G4PH87_PENC3</name>
<dbReference type="Proteomes" id="UP000053732">
    <property type="component" value="Unassembled WGS sequence"/>
</dbReference>
<accession>A0A0G4PH87</accession>
<dbReference type="EMBL" id="HG793148">
    <property type="protein sequence ID" value="CRL25683.1"/>
    <property type="molecule type" value="Genomic_DNA"/>
</dbReference>
<protein>
    <submittedName>
        <fullName evidence="1">Str. FM013</fullName>
    </submittedName>
</protein>
<keyword evidence="2" id="KW-1185">Reference proteome</keyword>
<evidence type="ECO:0000313" key="1">
    <source>
        <dbReference type="EMBL" id="CRL25683.1"/>
    </source>
</evidence>
<reference evidence="1 2" key="1">
    <citation type="journal article" date="2014" name="Nat. Commun.">
        <title>Multiple recent horizontal transfers of a large genomic region in cheese making fungi.</title>
        <authorList>
            <person name="Cheeseman K."/>
            <person name="Ropars J."/>
            <person name="Renault P."/>
            <person name="Dupont J."/>
            <person name="Gouzy J."/>
            <person name="Branca A."/>
            <person name="Abraham A.L."/>
            <person name="Ceppi M."/>
            <person name="Conseiller E."/>
            <person name="Debuchy R."/>
            <person name="Malagnac F."/>
            <person name="Goarin A."/>
            <person name="Silar P."/>
            <person name="Lacoste S."/>
            <person name="Sallet E."/>
            <person name="Bensimon A."/>
            <person name="Giraud T."/>
            <person name="Brygoo Y."/>
        </authorList>
    </citation>
    <scope>NUCLEOTIDE SEQUENCE [LARGE SCALE GENOMIC DNA]</scope>
    <source>
        <strain evidence="2">FM 013</strain>
    </source>
</reference>
<dbReference type="AlphaFoldDB" id="A0A0G4PH87"/>
<organism evidence="1 2">
    <name type="scientific">Penicillium camemberti (strain FM 013)</name>
    <dbReference type="NCBI Taxonomy" id="1429867"/>
    <lineage>
        <taxon>Eukaryota</taxon>
        <taxon>Fungi</taxon>
        <taxon>Dikarya</taxon>
        <taxon>Ascomycota</taxon>
        <taxon>Pezizomycotina</taxon>
        <taxon>Eurotiomycetes</taxon>
        <taxon>Eurotiomycetidae</taxon>
        <taxon>Eurotiales</taxon>
        <taxon>Aspergillaceae</taxon>
        <taxon>Penicillium</taxon>
    </lineage>
</organism>
<proteinExistence type="predicted"/>
<evidence type="ECO:0000313" key="2">
    <source>
        <dbReference type="Proteomes" id="UP000053732"/>
    </source>
</evidence>